<comment type="caution">
    <text evidence="1">The sequence shown here is derived from an EMBL/GenBank/DDBJ whole genome shotgun (WGS) entry which is preliminary data.</text>
</comment>
<organism evidence="1 2">
    <name type="scientific">Daphnia magna</name>
    <dbReference type="NCBI Taxonomy" id="35525"/>
    <lineage>
        <taxon>Eukaryota</taxon>
        <taxon>Metazoa</taxon>
        <taxon>Ecdysozoa</taxon>
        <taxon>Arthropoda</taxon>
        <taxon>Crustacea</taxon>
        <taxon>Branchiopoda</taxon>
        <taxon>Diplostraca</taxon>
        <taxon>Cladocera</taxon>
        <taxon>Anomopoda</taxon>
        <taxon>Daphniidae</taxon>
        <taxon>Daphnia</taxon>
    </lineage>
</organism>
<accession>A0A164IA46</accession>
<gene>
    <name evidence="1" type="ORF">APZ42_002409</name>
</gene>
<evidence type="ECO:0000313" key="1">
    <source>
        <dbReference type="EMBL" id="KZS01049.1"/>
    </source>
</evidence>
<keyword evidence="2" id="KW-1185">Reference proteome</keyword>
<dbReference type="Proteomes" id="UP000076858">
    <property type="component" value="Unassembled WGS sequence"/>
</dbReference>
<name>A0A164IA46_9CRUS</name>
<proteinExistence type="predicted"/>
<reference evidence="1 2" key="1">
    <citation type="submission" date="2016-03" db="EMBL/GenBank/DDBJ databases">
        <title>EvidentialGene: Evidence-directed Construction of Genes on Genomes.</title>
        <authorList>
            <person name="Gilbert D.G."/>
            <person name="Choi J.-H."/>
            <person name="Mockaitis K."/>
            <person name="Colbourne J."/>
            <person name="Pfrender M."/>
        </authorList>
    </citation>
    <scope>NUCLEOTIDE SEQUENCE [LARGE SCALE GENOMIC DNA]</scope>
    <source>
        <strain evidence="1 2">Xinb3</strain>
        <tissue evidence="1">Complete organism</tissue>
    </source>
</reference>
<evidence type="ECO:0000313" key="2">
    <source>
        <dbReference type="Proteomes" id="UP000076858"/>
    </source>
</evidence>
<dbReference type="EMBL" id="LRGB01007741">
    <property type="protein sequence ID" value="KZS01049.1"/>
    <property type="molecule type" value="Genomic_DNA"/>
</dbReference>
<protein>
    <submittedName>
        <fullName evidence="1">Uncharacterized protein</fullName>
    </submittedName>
</protein>
<sequence length="55" mass="6346">MGYGNDTTIIERPYFLSYPIVRPAYVKTSRMDYINIFQDYYDASPSNACTAAAFY</sequence>
<dbReference type="AlphaFoldDB" id="A0A164IA46"/>